<dbReference type="EMBL" id="JBIHMK010000086">
    <property type="protein sequence ID" value="MFH0250550.1"/>
    <property type="molecule type" value="Genomic_DNA"/>
</dbReference>
<keyword evidence="7" id="KW-1185">Reference proteome</keyword>
<dbReference type="Pfam" id="PF22039">
    <property type="entry name" value="HUTI_composite_bact"/>
    <property type="match status" value="1"/>
</dbReference>
<feature type="domain" description="Aminodeoxyfutalosine deaminase/Imidazolonepropionase-like composite" evidence="5">
    <location>
        <begin position="22"/>
        <end position="45"/>
    </location>
</feature>
<dbReference type="InterPro" id="IPR054418">
    <property type="entry name" value="MQNX/HUTI_composite_N"/>
</dbReference>
<comment type="caution">
    <text evidence="6">The sequence shown here is derived from an EMBL/GenBank/DDBJ whole genome shotgun (WGS) entry which is preliminary data.</text>
</comment>
<feature type="region of interest" description="Disordered" evidence="4">
    <location>
        <begin position="94"/>
        <end position="130"/>
    </location>
</feature>
<evidence type="ECO:0000313" key="6">
    <source>
        <dbReference type="EMBL" id="MFH0250550.1"/>
    </source>
</evidence>
<feature type="compositionally biased region" description="Basic and acidic residues" evidence="4">
    <location>
        <begin position="102"/>
        <end position="117"/>
    </location>
</feature>
<keyword evidence="1" id="KW-0479">Metal-binding</keyword>
<proteinExistence type="predicted"/>
<accession>A0ABW7HXF6</accession>
<name>A0ABW7HXF6_9ACTN</name>
<dbReference type="InterPro" id="IPR011059">
    <property type="entry name" value="Metal-dep_hydrolase_composite"/>
</dbReference>
<keyword evidence="2" id="KW-0378">Hydrolase</keyword>
<reference evidence="6 7" key="1">
    <citation type="submission" date="2024-10" db="EMBL/GenBank/DDBJ databases">
        <authorList>
            <person name="Cho J.-C."/>
        </authorList>
    </citation>
    <scope>NUCLEOTIDE SEQUENCE [LARGE SCALE GENOMIC DNA]</scope>
    <source>
        <strain evidence="6 7">KCTC29696</strain>
    </source>
</reference>
<keyword evidence="3" id="KW-0862">Zinc</keyword>
<evidence type="ECO:0000256" key="4">
    <source>
        <dbReference type="SAM" id="MobiDB-lite"/>
    </source>
</evidence>
<evidence type="ECO:0000313" key="7">
    <source>
        <dbReference type="Proteomes" id="UP001607069"/>
    </source>
</evidence>
<evidence type="ECO:0000256" key="3">
    <source>
        <dbReference type="ARBA" id="ARBA00022833"/>
    </source>
</evidence>
<evidence type="ECO:0000256" key="1">
    <source>
        <dbReference type="ARBA" id="ARBA00022723"/>
    </source>
</evidence>
<sequence length="130" mass="13922">MDTLVSAGRVLLGPRGRHITDAAVLVRGDVIADVGPRAEAEARAPREVSRFNCPGGTLLPGLIDAHVRLVLDAGPDRRREMLAPGRVAECTVTHGWVAPPGERPDVTRPRPVRRDPGRPVPGDRSIAYSS</sequence>
<gene>
    <name evidence="6" type="ORF">ACG5V6_20330</name>
</gene>
<dbReference type="Gene3D" id="2.30.40.10">
    <property type="entry name" value="Urease, subunit C, domain 1"/>
    <property type="match status" value="1"/>
</dbReference>
<dbReference type="RefSeq" id="WP_279950716.1">
    <property type="nucleotide sequence ID" value="NZ_BAABEN010000005.1"/>
</dbReference>
<evidence type="ECO:0000259" key="5">
    <source>
        <dbReference type="Pfam" id="PF22039"/>
    </source>
</evidence>
<evidence type="ECO:0000256" key="2">
    <source>
        <dbReference type="ARBA" id="ARBA00022801"/>
    </source>
</evidence>
<dbReference type="SUPFAM" id="SSF51338">
    <property type="entry name" value="Composite domain of metallo-dependent hydrolases"/>
    <property type="match status" value="1"/>
</dbReference>
<protein>
    <recommendedName>
        <fullName evidence="5">Aminodeoxyfutalosine deaminase/Imidazolonepropionase-like composite domain-containing protein</fullName>
    </recommendedName>
</protein>
<organism evidence="6 7">
    <name type="scientific">Streptomyces chitinivorans</name>
    <dbReference type="NCBI Taxonomy" id="1257027"/>
    <lineage>
        <taxon>Bacteria</taxon>
        <taxon>Bacillati</taxon>
        <taxon>Actinomycetota</taxon>
        <taxon>Actinomycetes</taxon>
        <taxon>Kitasatosporales</taxon>
        <taxon>Streptomycetaceae</taxon>
        <taxon>Streptomyces</taxon>
    </lineage>
</organism>
<dbReference type="Proteomes" id="UP001607069">
    <property type="component" value="Unassembled WGS sequence"/>
</dbReference>